<protein>
    <submittedName>
        <fullName evidence="1">Sulfate adenylyltransferase subunit 2</fullName>
        <ecNumber evidence="1">2.7.7.4</ecNumber>
    </submittedName>
</protein>
<reference evidence="1 2" key="1">
    <citation type="submission" date="2011-02" db="EMBL/GenBank/DDBJ databases">
        <authorList>
            <person name="Muzny D."/>
            <person name="Qin X."/>
            <person name="Deng J."/>
            <person name="Jiang H."/>
            <person name="Liu Y."/>
            <person name="Qu J."/>
            <person name="Song X.-Z."/>
            <person name="Zhang L."/>
            <person name="Thornton R."/>
            <person name="Coyle M."/>
            <person name="Francisco L."/>
            <person name="Jackson L."/>
            <person name="Javaid M."/>
            <person name="Korchina V."/>
            <person name="Kovar C."/>
            <person name="Mata R."/>
            <person name="Mathew T."/>
            <person name="Ngo R."/>
            <person name="Nguyen L."/>
            <person name="Nguyen N."/>
            <person name="Okwuonu G."/>
            <person name="Ongeri F."/>
            <person name="Pham C."/>
            <person name="Simmons D."/>
            <person name="Wilczek-Boney K."/>
            <person name="Hale W."/>
            <person name="Jakkamsetti A."/>
            <person name="Pham P."/>
            <person name="Ruth R."/>
            <person name="San Lucas F."/>
            <person name="Warren J."/>
            <person name="Zhang J."/>
            <person name="Zhao Z."/>
            <person name="Zhou C."/>
            <person name="Zhu D."/>
            <person name="Lee S."/>
            <person name="Bess C."/>
            <person name="Blankenburg K."/>
            <person name="Forbes L."/>
            <person name="Fu Q."/>
            <person name="Gubbala S."/>
            <person name="Hirani K."/>
            <person name="Jayaseelan J.C."/>
            <person name="Lara F."/>
            <person name="Munidasa M."/>
            <person name="Palculict T."/>
            <person name="Patil S."/>
            <person name="Pu L.-L."/>
            <person name="Saada N."/>
            <person name="Tang L."/>
            <person name="Weissenberger G."/>
            <person name="Zhu Y."/>
            <person name="Hemphill L."/>
            <person name="Shang Y."/>
            <person name="Youmans B."/>
            <person name="Ayvaz T."/>
            <person name="Ross M."/>
            <person name="Santibanez J."/>
            <person name="Aqrawi P."/>
            <person name="Gross S."/>
            <person name="Joshi V."/>
            <person name="Fowler G."/>
            <person name="Nazareth L."/>
            <person name="Reid J."/>
            <person name="Worley K."/>
            <person name="Petrosino J."/>
            <person name="Highlander S."/>
            <person name="Gibbs R."/>
        </authorList>
    </citation>
    <scope>NUCLEOTIDE SEQUENCE [LARGE SCALE GENOMIC DNA]</scope>
    <source>
        <strain evidence="1 2">ATCC BAA-1200</strain>
    </source>
</reference>
<dbReference type="Proteomes" id="UP000004105">
    <property type="component" value="Unassembled WGS sequence"/>
</dbReference>
<dbReference type="EC" id="2.7.7.4" evidence="1"/>
<dbReference type="EMBL" id="AFAY01000032">
    <property type="protein sequence ID" value="EGF10629.1"/>
    <property type="molecule type" value="Genomic_DNA"/>
</dbReference>
<accession>F2BD53</accession>
<sequence>MLRFGFQTAFGVSKGLEAVLRREASHSEKRRANVFLFRIAALRRGWDFLLQENQKIRAKPLFYFKHLFQQH</sequence>
<dbReference type="HOGENOM" id="CLU_2735835_0_0_4"/>
<gene>
    <name evidence="1" type="primary">cysD2</name>
    <name evidence="1" type="ORF">HMPREF9123_1655</name>
</gene>
<keyword evidence="1" id="KW-0808">Transferase</keyword>
<keyword evidence="1" id="KW-0548">Nucleotidyltransferase</keyword>
<dbReference type="GO" id="GO:0004781">
    <property type="term" value="F:sulfate adenylyltransferase (ATP) activity"/>
    <property type="evidence" value="ECO:0007669"/>
    <property type="project" value="UniProtKB-EC"/>
</dbReference>
<comment type="caution">
    <text evidence="1">The sequence shown here is derived from an EMBL/GenBank/DDBJ whole genome shotgun (WGS) entry which is preliminary data.</text>
</comment>
<name>F2BD53_9NEIS</name>
<keyword evidence="2" id="KW-1185">Reference proteome</keyword>
<organism evidence="1 2">
    <name type="scientific">Neisseria bacilliformis ATCC BAA-1200</name>
    <dbReference type="NCBI Taxonomy" id="888742"/>
    <lineage>
        <taxon>Bacteria</taxon>
        <taxon>Pseudomonadati</taxon>
        <taxon>Pseudomonadota</taxon>
        <taxon>Betaproteobacteria</taxon>
        <taxon>Neisseriales</taxon>
        <taxon>Neisseriaceae</taxon>
        <taxon>Neisseria</taxon>
    </lineage>
</organism>
<dbReference type="AlphaFoldDB" id="F2BD53"/>
<proteinExistence type="predicted"/>
<evidence type="ECO:0000313" key="1">
    <source>
        <dbReference type="EMBL" id="EGF10629.1"/>
    </source>
</evidence>
<evidence type="ECO:0000313" key="2">
    <source>
        <dbReference type="Proteomes" id="UP000004105"/>
    </source>
</evidence>